<feature type="compositionally biased region" description="Polar residues" evidence="3">
    <location>
        <begin position="148"/>
        <end position="168"/>
    </location>
</feature>
<evidence type="ECO:0000256" key="3">
    <source>
        <dbReference type="SAM" id="MobiDB-lite"/>
    </source>
</evidence>
<dbReference type="Pfam" id="PF13490">
    <property type="entry name" value="zf-HC2"/>
    <property type="match status" value="1"/>
</dbReference>
<protein>
    <recommendedName>
        <fullName evidence="2">Anti-sigma-W factor RsiW</fullName>
    </recommendedName>
</protein>
<name>A0A6G3ZUR3_9BACL</name>
<dbReference type="AlphaFoldDB" id="A0A6G3ZUR3"/>
<feature type="domain" description="Putative zinc-finger" evidence="5">
    <location>
        <begin position="3"/>
        <end position="37"/>
    </location>
</feature>
<feature type="region of interest" description="Disordered" evidence="3">
    <location>
        <begin position="147"/>
        <end position="312"/>
    </location>
</feature>
<reference evidence="6" key="1">
    <citation type="submission" date="2020-02" db="EMBL/GenBank/DDBJ databases">
        <authorList>
            <person name="Shen X.-R."/>
            <person name="Zhang Y.-X."/>
        </authorList>
    </citation>
    <scope>NUCLEOTIDE SEQUENCE</scope>
    <source>
        <strain evidence="6">SYP-B3998</strain>
    </source>
</reference>
<evidence type="ECO:0000256" key="1">
    <source>
        <dbReference type="ARBA" id="ARBA00024353"/>
    </source>
</evidence>
<comment type="caution">
    <text evidence="6">The sequence shown here is derived from an EMBL/GenBank/DDBJ whole genome shotgun (WGS) entry which is preliminary data.</text>
</comment>
<feature type="compositionally biased region" description="Basic and acidic residues" evidence="3">
    <location>
        <begin position="297"/>
        <end position="309"/>
    </location>
</feature>
<feature type="transmembrane region" description="Helical" evidence="4">
    <location>
        <begin position="113"/>
        <end position="133"/>
    </location>
</feature>
<keyword evidence="4" id="KW-1133">Transmembrane helix</keyword>
<dbReference type="Gene3D" id="1.10.10.1320">
    <property type="entry name" value="Anti-sigma factor, zinc-finger domain"/>
    <property type="match status" value="1"/>
</dbReference>
<evidence type="ECO:0000256" key="2">
    <source>
        <dbReference type="ARBA" id="ARBA00024438"/>
    </source>
</evidence>
<keyword evidence="4" id="KW-0812">Transmembrane</keyword>
<evidence type="ECO:0000313" key="6">
    <source>
        <dbReference type="EMBL" id="NEW05157.1"/>
    </source>
</evidence>
<comment type="similarity">
    <text evidence="1">Belongs to the zinc-associated anti-sigma factor (ZAS) superfamily. Anti-sigma-W factor family.</text>
</comment>
<keyword evidence="4" id="KW-0472">Membrane</keyword>
<sequence length="398" mass="43391">MNCQEVMELMQRQLDGDLDAQEEEELHVHLMDCLDCAEMFERLQRLSDELNQLPKVVPPYSLVDAILPQLGEMDRLAAASITEPTAAFSMTTETPTRSQPPQLPWTRRFGSQFSWKLASGVVAAGLIIGFFAFNMKQPMLDQADGLLQPSTQSESTSMAQSAPVSGLTTGAEEKKPTIKDTETQPSSPVSDGKQEKVEPSAVSAPVATTDAKLEKPQAIDQTAASTNKPKDAISSKMAPSTSEPERLKDPRSFGTEVNVPELKPSDSEISNKATEVPKEAISAKTAEPSSSPTPLLKKADPQEGSDKADMYSLMVGPTDPILKSVSGTFEAVVEEQHVVIRDSSSQEIVFASKQIWQQSDEINLVEWSKDDKLSYQVLSGDSSKTFVVDMKTKKEIVP</sequence>
<evidence type="ECO:0000259" key="5">
    <source>
        <dbReference type="Pfam" id="PF13490"/>
    </source>
</evidence>
<dbReference type="InterPro" id="IPR027383">
    <property type="entry name" value="Znf_put"/>
</dbReference>
<proteinExistence type="inferred from homology"/>
<feature type="compositionally biased region" description="Basic and acidic residues" evidence="3">
    <location>
        <begin position="171"/>
        <end position="182"/>
    </location>
</feature>
<organism evidence="6">
    <name type="scientific">Paenibacillus sp. SYP-B3998</name>
    <dbReference type="NCBI Taxonomy" id="2678564"/>
    <lineage>
        <taxon>Bacteria</taxon>
        <taxon>Bacillati</taxon>
        <taxon>Bacillota</taxon>
        <taxon>Bacilli</taxon>
        <taxon>Bacillales</taxon>
        <taxon>Paenibacillaceae</taxon>
        <taxon>Paenibacillus</taxon>
    </lineage>
</organism>
<evidence type="ECO:0000256" key="4">
    <source>
        <dbReference type="SAM" id="Phobius"/>
    </source>
</evidence>
<dbReference type="RefSeq" id="WP_163941406.1">
    <property type="nucleotide sequence ID" value="NZ_JAAIKC010000001.1"/>
</dbReference>
<accession>A0A6G3ZUR3</accession>
<dbReference type="EMBL" id="JAAIKC010000001">
    <property type="protein sequence ID" value="NEW05157.1"/>
    <property type="molecule type" value="Genomic_DNA"/>
</dbReference>
<gene>
    <name evidence="6" type="ORF">GK047_03870</name>
</gene>
<dbReference type="InterPro" id="IPR041916">
    <property type="entry name" value="Anti_sigma_zinc_sf"/>
</dbReference>